<evidence type="ECO:0000256" key="9">
    <source>
        <dbReference type="ARBA" id="ARBA00022801"/>
    </source>
</evidence>
<dbReference type="InterPro" id="IPR007865">
    <property type="entry name" value="Aminopep_P_N"/>
</dbReference>
<keyword evidence="8 14" id="KW-0479">Metal-binding</keyword>
<evidence type="ECO:0000256" key="14">
    <source>
        <dbReference type="RuleBase" id="RU000590"/>
    </source>
</evidence>
<accession>A0A093V8X3</accession>
<comment type="function">
    <text evidence="3">Catalyzes the removal of a penultimate prolyl residue from the N-termini of peptides.</text>
</comment>
<dbReference type="SUPFAM" id="SSF55920">
    <property type="entry name" value="Creatinase/aminopeptidase"/>
    <property type="match status" value="1"/>
</dbReference>
<dbReference type="InterPro" id="IPR000994">
    <property type="entry name" value="Pept_M24"/>
</dbReference>
<evidence type="ECO:0000256" key="10">
    <source>
        <dbReference type="ARBA" id="ARBA00023049"/>
    </source>
</evidence>
<name>A0A093V8X3_TALMA</name>
<dbReference type="SMART" id="SM01011">
    <property type="entry name" value="AMP_N"/>
    <property type="match status" value="1"/>
</dbReference>
<reference evidence="16" key="2">
    <citation type="journal article" date="2014" name="PLoS Genet.">
        <title>Signature gene expression reveals novel clues to the molecular mechanisms of dimorphic transition in Penicillium marneffei.</title>
        <authorList>
            <person name="Yang E."/>
            <person name="Wang G."/>
            <person name="Cai J."/>
            <person name="Woo P.C."/>
            <person name="Lau S.K."/>
            <person name="Yuen K.-Y."/>
            <person name="Chow W.-N."/>
            <person name="Lin X."/>
        </authorList>
    </citation>
    <scope>NUCLEOTIDE SEQUENCE</scope>
    <source>
        <strain evidence="16">PM1</strain>
    </source>
</reference>
<evidence type="ECO:0000256" key="3">
    <source>
        <dbReference type="ARBA" id="ARBA00002443"/>
    </source>
</evidence>
<proteinExistence type="inferred from homology"/>
<comment type="cofactor">
    <cofactor evidence="2">
        <name>Mn(2+)</name>
        <dbReference type="ChEBI" id="CHEBI:29035"/>
    </cofactor>
</comment>
<dbReference type="PANTHER" id="PTHR43226:SF3">
    <property type="entry name" value="XAA-PRO AMINOPEPTIDASE AN0832-RELATED"/>
    <property type="match status" value="1"/>
</dbReference>
<dbReference type="GO" id="GO:0070006">
    <property type="term" value="F:metalloaminopeptidase activity"/>
    <property type="evidence" value="ECO:0007669"/>
    <property type="project" value="InterPro"/>
</dbReference>
<reference key="1">
    <citation type="journal article" date="2014" name="PLoS Genet.">
        <title>Signature Gene Expression Reveals Novel Clues to the Molecular Mechanisms of Dimorphic Transition in Penicillium marneffei.</title>
        <authorList>
            <person name="Yang E."/>
            <person name="Wang G."/>
            <person name="Cai J."/>
            <person name="Woo P.C."/>
            <person name="Lau S.K."/>
            <person name="Yuen K.-Y."/>
            <person name="Chow W.-N."/>
            <person name="Lin X."/>
        </authorList>
    </citation>
    <scope>NUCLEOTIDE SEQUENCE [LARGE SCALE GENOMIC DNA]</scope>
    <source>
        <strain>PM1</strain>
    </source>
</reference>
<keyword evidence="6 16" id="KW-0031">Aminopeptidase</keyword>
<evidence type="ECO:0000256" key="13">
    <source>
        <dbReference type="ARBA" id="ARBA00032413"/>
    </source>
</evidence>
<evidence type="ECO:0000256" key="8">
    <source>
        <dbReference type="ARBA" id="ARBA00022723"/>
    </source>
</evidence>
<dbReference type="InterPro" id="IPR029149">
    <property type="entry name" value="Creatin/AminoP/Spt16_N"/>
</dbReference>
<dbReference type="InterPro" id="IPR052433">
    <property type="entry name" value="X-Pro_dipept-like"/>
</dbReference>
<dbReference type="PROSITE" id="PS00491">
    <property type="entry name" value="PROLINE_PEPTIDASE"/>
    <property type="match status" value="1"/>
</dbReference>
<dbReference type="GO" id="GO:0030145">
    <property type="term" value="F:manganese ion binding"/>
    <property type="evidence" value="ECO:0007669"/>
    <property type="project" value="InterPro"/>
</dbReference>
<dbReference type="EMBL" id="JPOX01000011">
    <property type="protein sequence ID" value="KFX48630.1"/>
    <property type="molecule type" value="Genomic_DNA"/>
</dbReference>
<dbReference type="InterPro" id="IPR001131">
    <property type="entry name" value="Peptidase_M24B_aminopep-P_CS"/>
</dbReference>
<evidence type="ECO:0000313" key="16">
    <source>
        <dbReference type="EMBL" id="KFX48630.1"/>
    </source>
</evidence>
<dbReference type="PANTHER" id="PTHR43226">
    <property type="entry name" value="XAA-PRO AMINOPEPTIDASE 3"/>
    <property type="match status" value="1"/>
</dbReference>
<evidence type="ECO:0000256" key="12">
    <source>
        <dbReference type="ARBA" id="ARBA00030849"/>
    </source>
</evidence>
<dbReference type="CDD" id="cd01087">
    <property type="entry name" value="Prolidase"/>
    <property type="match status" value="1"/>
</dbReference>
<comment type="caution">
    <text evidence="16">The sequence shown here is derived from an EMBL/GenBank/DDBJ whole genome shotgun (WGS) entry which is preliminary data.</text>
</comment>
<dbReference type="InterPro" id="IPR036005">
    <property type="entry name" value="Creatinase/aminopeptidase-like"/>
</dbReference>
<dbReference type="Gene3D" id="3.90.230.10">
    <property type="entry name" value="Creatinase/methionine aminopeptidase superfamily"/>
    <property type="match status" value="1"/>
</dbReference>
<comment type="catalytic activity">
    <reaction evidence="1">
        <text>Release of any N-terminal amino acid, including proline, that is linked to proline, even from a dipeptide or tripeptide.</text>
        <dbReference type="EC" id="3.4.11.9"/>
    </reaction>
</comment>
<protein>
    <recommendedName>
        <fullName evidence="5">Xaa-Pro aminopeptidase</fullName>
        <ecNumber evidence="5">3.4.11.9</ecNumber>
    </recommendedName>
    <alternativeName>
        <fullName evidence="12">Aminoacylproline aminopeptidase</fullName>
    </alternativeName>
    <alternativeName>
        <fullName evidence="13">Prolidase</fullName>
    </alternativeName>
</protein>
<evidence type="ECO:0000256" key="4">
    <source>
        <dbReference type="ARBA" id="ARBA00008766"/>
    </source>
</evidence>
<dbReference type="Gene3D" id="3.40.350.10">
    <property type="entry name" value="Creatinase/prolidase N-terminal domain"/>
    <property type="match status" value="1"/>
</dbReference>
<keyword evidence="11" id="KW-0464">Manganese</keyword>
<dbReference type="AlphaFoldDB" id="A0A093V8X3"/>
<evidence type="ECO:0000256" key="2">
    <source>
        <dbReference type="ARBA" id="ARBA00001936"/>
    </source>
</evidence>
<evidence type="ECO:0000256" key="5">
    <source>
        <dbReference type="ARBA" id="ARBA00012574"/>
    </source>
</evidence>
<comment type="similarity">
    <text evidence="4 14">Belongs to the peptidase M24B family.</text>
</comment>
<dbReference type="EC" id="3.4.11.9" evidence="5"/>
<organism evidence="16">
    <name type="scientific">Talaromyces marneffei PM1</name>
    <dbReference type="NCBI Taxonomy" id="1077442"/>
    <lineage>
        <taxon>Eukaryota</taxon>
        <taxon>Fungi</taxon>
        <taxon>Dikarya</taxon>
        <taxon>Ascomycota</taxon>
        <taxon>Pezizomycotina</taxon>
        <taxon>Eurotiomycetes</taxon>
        <taxon>Eurotiomycetidae</taxon>
        <taxon>Eurotiales</taxon>
        <taxon>Trichocomaceae</taxon>
        <taxon>Talaromyces</taxon>
        <taxon>Talaromyces sect. Talaromyces</taxon>
    </lineage>
</organism>
<gene>
    <name evidence="16" type="ORF">GQ26_0110310</name>
</gene>
<evidence type="ECO:0000256" key="6">
    <source>
        <dbReference type="ARBA" id="ARBA00022438"/>
    </source>
</evidence>
<feature type="domain" description="Aminopeptidase P N-terminal" evidence="15">
    <location>
        <begin position="35"/>
        <end position="170"/>
    </location>
</feature>
<evidence type="ECO:0000256" key="7">
    <source>
        <dbReference type="ARBA" id="ARBA00022670"/>
    </source>
</evidence>
<keyword evidence="7" id="KW-0645">Protease</keyword>
<sequence>MSPSQALRAALKGTETLDIQRFHINITVGSNVNKYPAKQHARKVASKLGVSRGLIYLIGKPTVFLDDSDQTIPFRQRRYFYYLSGSNEPDCYLTYDIAKDHLTLYVPDFDLRQTVWMGPTISIGEALDRYDIDNARYAGSLQTDISAWLRLRNDDSQIIILHPDHRPPVKYEQDIFETESLVPAMNAARGVKDSYEIELIRKANIVSGLAHTAVLEKIGQMTNESDIAGLFLETCMTHGAPEQAYGIIAASGENGATLHYMKNNEDFGSRLSVCLDAGAEYECYASDVTRTFPISSTGEWPTTEARDIYLAVERMQEECIRMIKPGVRFRDVHIHASVVAVEELLKLGVFKEGNSVDEIMASGAVSVFFPHGLGHHVGLEVHDVSEQSVMAATDDMSPRMRARGFLMQPASMMSAALLEANMIVTVEPGIYFNRLALKNARTLPIARFIDFDVVERYYAIGGVRIEDDILVTTDGYENLTTAPKGDAALAIIRKSSVKNSRS</sequence>
<dbReference type="Pfam" id="PF00557">
    <property type="entry name" value="Peptidase_M24"/>
    <property type="match status" value="1"/>
</dbReference>
<dbReference type="eggNOG" id="KOG2737">
    <property type="taxonomic scope" value="Eukaryota"/>
</dbReference>
<evidence type="ECO:0000256" key="1">
    <source>
        <dbReference type="ARBA" id="ARBA00001424"/>
    </source>
</evidence>
<dbReference type="SUPFAM" id="SSF53092">
    <property type="entry name" value="Creatinase/prolidase N-terminal domain"/>
    <property type="match status" value="1"/>
</dbReference>
<dbReference type="GO" id="GO:0006508">
    <property type="term" value="P:proteolysis"/>
    <property type="evidence" value="ECO:0007669"/>
    <property type="project" value="UniProtKB-KW"/>
</dbReference>
<evidence type="ECO:0000256" key="11">
    <source>
        <dbReference type="ARBA" id="ARBA00023211"/>
    </source>
</evidence>
<dbReference type="Pfam" id="PF05195">
    <property type="entry name" value="AMP_N"/>
    <property type="match status" value="1"/>
</dbReference>
<keyword evidence="9" id="KW-0378">Hydrolase</keyword>
<dbReference type="HOGENOM" id="CLU_017266_1_2_1"/>
<evidence type="ECO:0000259" key="15">
    <source>
        <dbReference type="SMART" id="SM01011"/>
    </source>
</evidence>
<keyword evidence="10" id="KW-0482">Metalloprotease</keyword>